<accession>A0A1G5M477</accession>
<dbReference type="PANTHER" id="PTHR43094:SF1">
    <property type="entry name" value="AMINOTRANSFERASE CLASS-III"/>
    <property type="match status" value="1"/>
</dbReference>
<dbReference type="InterPro" id="IPR005814">
    <property type="entry name" value="Aminotrans_3"/>
</dbReference>
<dbReference type="Proteomes" id="UP000199347">
    <property type="component" value="Unassembled WGS sequence"/>
</dbReference>
<evidence type="ECO:0000256" key="4">
    <source>
        <dbReference type="ARBA" id="ARBA00022679"/>
    </source>
</evidence>
<dbReference type="PANTHER" id="PTHR43094">
    <property type="entry name" value="AMINOTRANSFERASE"/>
    <property type="match status" value="1"/>
</dbReference>
<dbReference type="InterPro" id="IPR015422">
    <property type="entry name" value="PyrdxlP-dep_Trfase_small"/>
</dbReference>
<comment type="similarity">
    <text evidence="2 6">Belongs to the class-III pyridoxal-phosphate-dependent aminotransferase family.</text>
</comment>
<dbReference type="EMBL" id="FMVW01000001">
    <property type="protein sequence ID" value="SCZ19982.1"/>
    <property type="molecule type" value="Genomic_DNA"/>
</dbReference>
<dbReference type="AlphaFoldDB" id="A0A1G5M477"/>
<reference evidence="7 8" key="1">
    <citation type="submission" date="2016-10" db="EMBL/GenBank/DDBJ databases">
        <authorList>
            <person name="de Groot N.N."/>
        </authorList>
    </citation>
    <scope>NUCLEOTIDE SEQUENCE [LARGE SCALE GENOMIC DNA]</scope>
    <source>
        <strain evidence="7 8">DSM 2698</strain>
    </source>
</reference>
<sequence length="447" mass="48564">MNEQPTYFSRNRPISLEHHWLPFTPNRDFRTDPRLIARAEGMYYYTPDDRPVLDMSGALWCSHLGHGRKEIGQAIAEQFPVLDYAPSFGFGHTISFELADRLSAILPEGLGHILFTNSGSESCDTAIKVAYAYHHARGQSGRKKIIGRQKGYHGVGFGGLSAGGITANRTAFGSWLPADHLRHTHLPQKNAFTRGLPEHGVELAEELAELIAFHDASTVAAVVVEPVIGAGGVYLPPKGYLKRLREICDQTGVLLILDEVITGFGRLGSPFASQEFDVKPDITTMAKGLTAATVPMGAVAVADFVHDEIMARGPEGGVELLHGYTYSAHPLACAASIACLDVYERENLLTRASGPAGDALGDALFSLRDLPEVVDIRHYGFIGAVEFRPGEKPGKRGQAIFKACWNEGLMVRALGDIIAVSPPLVIEQDHVGEFAEKFRRAVETTLA</sequence>
<evidence type="ECO:0000256" key="3">
    <source>
        <dbReference type="ARBA" id="ARBA00022576"/>
    </source>
</evidence>
<gene>
    <name evidence="7" type="ORF">SAMN03080610_00081</name>
</gene>
<dbReference type="Gene3D" id="3.40.640.10">
    <property type="entry name" value="Type I PLP-dependent aspartate aminotransferase-like (Major domain)"/>
    <property type="match status" value="1"/>
</dbReference>
<dbReference type="CDD" id="cd00610">
    <property type="entry name" value="OAT_like"/>
    <property type="match status" value="1"/>
</dbReference>
<name>A0A1G5M477_AFIMA</name>
<keyword evidence="7" id="KW-0670">Pyruvate</keyword>
<organism evidence="7 8">
    <name type="scientific">Afifella marina DSM 2698</name>
    <dbReference type="NCBI Taxonomy" id="1120955"/>
    <lineage>
        <taxon>Bacteria</taxon>
        <taxon>Pseudomonadati</taxon>
        <taxon>Pseudomonadota</taxon>
        <taxon>Alphaproteobacteria</taxon>
        <taxon>Hyphomicrobiales</taxon>
        <taxon>Afifellaceae</taxon>
        <taxon>Afifella</taxon>
    </lineage>
</organism>
<evidence type="ECO:0000256" key="6">
    <source>
        <dbReference type="RuleBase" id="RU003560"/>
    </source>
</evidence>
<dbReference type="RefSeq" id="WP_092808931.1">
    <property type="nucleotide sequence ID" value="NZ_FMVW01000001.1"/>
</dbReference>
<keyword evidence="4" id="KW-0808">Transferase</keyword>
<keyword evidence="3" id="KW-0032">Aminotransferase</keyword>
<protein>
    <submittedName>
        <fullName evidence="7">Beta-alanine--pyruvate transaminase</fullName>
    </submittedName>
</protein>
<dbReference type="InterPro" id="IPR015424">
    <property type="entry name" value="PyrdxlP-dep_Trfase"/>
</dbReference>
<dbReference type="Pfam" id="PF00202">
    <property type="entry name" value="Aminotran_3"/>
    <property type="match status" value="1"/>
</dbReference>
<keyword evidence="5 6" id="KW-0663">Pyridoxal phosphate</keyword>
<dbReference type="STRING" id="1120955.SAMN03080610_00081"/>
<dbReference type="Gene3D" id="3.90.1150.10">
    <property type="entry name" value="Aspartate Aminotransferase, domain 1"/>
    <property type="match status" value="1"/>
</dbReference>
<dbReference type="InterPro" id="IPR049704">
    <property type="entry name" value="Aminotrans_3_PPA_site"/>
</dbReference>
<dbReference type="SUPFAM" id="SSF53383">
    <property type="entry name" value="PLP-dependent transferases"/>
    <property type="match status" value="1"/>
</dbReference>
<evidence type="ECO:0000256" key="2">
    <source>
        <dbReference type="ARBA" id="ARBA00008954"/>
    </source>
</evidence>
<evidence type="ECO:0000256" key="5">
    <source>
        <dbReference type="ARBA" id="ARBA00022898"/>
    </source>
</evidence>
<dbReference type="GO" id="GO:0030170">
    <property type="term" value="F:pyridoxal phosphate binding"/>
    <property type="evidence" value="ECO:0007669"/>
    <property type="project" value="InterPro"/>
</dbReference>
<dbReference type="GO" id="GO:0005829">
    <property type="term" value="C:cytosol"/>
    <property type="evidence" value="ECO:0007669"/>
    <property type="project" value="TreeGrafter"/>
</dbReference>
<dbReference type="GO" id="GO:0008483">
    <property type="term" value="F:transaminase activity"/>
    <property type="evidence" value="ECO:0007669"/>
    <property type="project" value="UniProtKB-KW"/>
</dbReference>
<evidence type="ECO:0000313" key="8">
    <source>
        <dbReference type="Proteomes" id="UP000199347"/>
    </source>
</evidence>
<dbReference type="FunFam" id="3.40.640.10:FF:000014">
    <property type="entry name" value="Adenosylmethionine-8-amino-7-oxononanoate aminotransferase, probable"/>
    <property type="match status" value="1"/>
</dbReference>
<keyword evidence="8" id="KW-1185">Reference proteome</keyword>
<dbReference type="PROSITE" id="PS00600">
    <property type="entry name" value="AA_TRANSFER_CLASS_3"/>
    <property type="match status" value="1"/>
</dbReference>
<dbReference type="OrthoDB" id="9801834at2"/>
<proteinExistence type="inferred from homology"/>
<comment type="cofactor">
    <cofactor evidence="1">
        <name>pyridoxal 5'-phosphate</name>
        <dbReference type="ChEBI" id="CHEBI:597326"/>
    </cofactor>
</comment>
<dbReference type="InterPro" id="IPR015421">
    <property type="entry name" value="PyrdxlP-dep_Trfase_major"/>
</dbReference>
<evidence type="ECO:0000256" key="1">
    <source>
        <dbReference type="ARBA" id="ARBA00001933"/>
    </source>
</evidence>
<evidence type="ECO:0000313" key="7">
    <source>
        <dbReference type="EMBL" id="SCZ19982.1"/>
    </source>
</evidence>